<dbReference type="AlphaFoldDB" id="A0A914EJ65"/>
<dbReference type="WBParaSite" id="ACRNAN_scaffold8506.g19624.t1">
    <property type="protein sequence ID" value="ACRNAN_scaffold8506.g19624.t1"/>
    <property type="gene ID" value="ACRNAN_scaffold8506.g19624"/>
</dbReference>
<organism evidence="1 2">
    <name type="scientific">Acrobeloides nanus</name>
    <dbReference type="NCBI Taxonomy" id="290746"/>
    <lineage>
        <taxon>Eukaryota</taxon>
        <taxon>Metazoa</taxon>
        <taxon>Ecdysozoa</taxon>
        <taxon>Nematoda</taxon>
        <taxon>Chromadorea</taxon>
        <taxon>Rhabditida</taxon>
        <taxon>Tylenchina</taxon>
        <taxon>Cephalobomorpha</taxon>
        <taxon>Cephaloboidea</taxon>
        <taxon>Cephalobidae</taxon>
        <taxon>Acrobeloides</taxon>
    </lineage>
</organism>
<name>A0A914EJ65_9BILA</name>
<evidence type="ECO:0000313" key="1">
    <source>
        <dbReference type="Proteomes" id="UP000887540"/>
    </source>
</evidence>
<dbReference type="Proteomes" id="UP000887540">
    <property type="component" value="Unplaced"/>
</dbReference>
<evidence type="ECO:0000313" key="2">
    <source>
        <dbReference type="WBParaSite" id="ACRNAN_scaffold8506.g19624.t1"/>
    </source>
</evidence>
<accession>A0A914EJ65</accession>
<keyword evidence="1" id="KW-1185">Reference proteome</keyword>
<proteinExistence type="predicted"/>
<sequence length="85" mass="9016">MNTSNSYQPVGTVKIVLTNITNSKDISILSDSSIRPHTDLLTLTILNSTITPTTTLSVTTNTTPSVTINTTLPVTINTTSPVNTI</sequence>
<protein>
    <submittedName>
        <fullName evidence="2">Uncharacterized protein</fullName>
    </submittedName>
</protein>
<reference evidence="2" key="1">
    <citation type="submission" date="2022-11" db="UniProtKB">
        <authorList>
            <consortium name="WormBaseParasite"/>
        </authorList>
    </citation>
    <scope>IDENTIFICATION</scope>
</reference>